<dbReference type="Pfam" id="PF00535">
    <property type="entry name" value="Glycos_transf_2"/>
    <property type="match status" value="1"/>
</dbReference>
<reference evidence="2 3" key="1">
    <citation type="submission" date="2019-07" db="EMBL/GenBank/DDBJ databases">
        <title>The pathways for chlorine oxyanion respiration interact through the shared metabolite chlorate.</title>
        <authorList>
            <person name="Barnum T.P."/>
            <person name="Cheng Y."/>
            <person name="Hill K.A."/>
            <person name="Lucas L.N."/>
            <person name="Carlson H.K."/>
            <person name="Coates J.D."/>
        </authorList>
    </citation>
    <scope>NUCLEOTIDE SEQUENCE [LARGE SCALE GENOMIC DNA]</scope>
    <source>
        <strain evidence="2">UCB</strain>
    </source>
</reference>
<dbReference type="PANTHER" id="PTHR43685">
    <property type="entry name" value="GLYCOSYLTRANSFERASE"/>
    <property type="match status" value="1"/>
</dbReference>
<protein>
    <submittedName>
        <fullName evidence="2">Glycosyltransferase family 2 protein</fullName>
    </submittedName>
</protein>
<name>A0A558B375_9GAMM</name>
<accession>A0A558B375</accession>
<dbReference type="CDD" id="cd00761">
    <property type="entry name" value="Glyco_tranf_GTA_type"/>
    <property type="match status" value="1"/>
</dbReference>
<evidence type="ECO:0000313" key="3">
    <source>
        <dbReference type="Proteomes" id="UP000319142"/>
    </source>
</evidence>
<dbReference type="Proteomes" id="UP000319142">
    <property type="component" value="Unassembled WGS sequence"/>
</dbReference>
<dbReference type="InterPro" id="IPR001173">
    <property type="entry name" value="Glyco_trans_2-like"/>
</dbReference>
<dbReference type="Gene3D" id="3.90.550.10">
    <property type="entry name" value="Spore Coat Polysaccharide Biosynthesis Protein SpsA, Chain A"/>
    <property type="match status" value="1"/>
</dbReference>
<dbReference type="GO" id="GO:0016740">
    <property type="term" value="F:transferase activity"/>
    <property type="evidence" value="ECO:0007669"/>
    <property type="project" value="UniProtKB-KW"/>
</dbReference>
<dbReference type="SUPFAM" id="SSF53448">
    <property type="entry name" value="Nucleotide-diphospho-sugar transferases"/>
    <property type="match status" value="1"/>
</dbReference>
<dbReference type="InterPro" id="IPR029044">
    <property type="entry name" value="Nucleotide-diphossugar_trans"/>
</dbReference>
<feature type="domain" description="Glycosyltransferase 2-like" evidence="1">
    <location>
        <begin position="235"/>
        <end position="363"/>
    </location>
</feature>
<sequence>MPENASRWFDPDWYLQQYPDIAQAGLEPLQHYLNHGVKEGRLPCRLASLEWDQALWQQEQAEADCVQALTRLAASENPLEASYAAFALGRWHGWQDNWQEAARVLVARSQQPPRLPAHHGPDLLAVEALTRSGQLAGAWRRLLPLQQAEPEHADVCLAVANLLGAQVQQFEAAPAPVKQAWQNQRLGWINRVWRQAGLEPAQQAGSDQPLTIDNLAAPQPVPALTVEPDDRPLVSVIIPAYNAESGLRTALNSLVGQTLARAFPGAVEVVVVNDASTDNTAAIADAFAWQNPDVRVIHQTENSGAYAARNRGLAEARGQCITVHDADDWSHPRKLEAQWQALQEHPQWMACNSHWVRCTPDLQFSRWRMEEGWVYRNTSSLMFRRQVFETLGYWDEVRVEADTEYYYRIRAAFGAQATGEVLPGVPLAFGRVVPTALTVLPKTHLITQFKGVRADYRKAAFAWHEQAAGAEQLYMHRNTKNRPFEAPVGILR</sequence>
<keyword evidence="2" id="KW-0808">Transferase</keyword>
<evidence type="ECO:0000313" key="2">
    <source>
        <dbReference type="EMBL" id="TVT30965.1"/>
    </source>
</evidence>
<dbReference type="PANTHER" id="PTHR43685:SF2">
    <property type="entry name" value="GLYCOSYLTRANSFERASE 2-LIKE DOMAIN-CONTAINING PROTEIN"/>
    <property type="match status" value="1"/>
</dbReference>
<dbReference type="EMBL" id="VMRX01000050">
    <property type="protein sequence ID" value="TVT30965.1"/>
    <property type="molecule type" value="Genomic_DNA"/>
</dbReference>
<comment type="caution">
    <text evidence="2">The sequence shown here is derived from an EMBL/GenBank/DDBJ whole genome shotgun (WGS) entry which is preliminary data.</text>
</comment>
<dbReference type="RefSeq" id="WP_273134981.1">
    <property type="nucleotide sequence ID" value="NZ_VMRX01000050.1"/>
</dbReference>
<dbReference type="InterPro" id="IPR050834">
    <property type="entry name" value="Glycosyltransf_2"/>
</dbReference>
<dbReference type="AlphaFoldDB" id="A0A558B375"/>
<organism evidence="2 3">
    <name type="scientific">Marinobacter vinifirmus</name>
    <dbReference type="NCBI Taxonomy" id="355591"/>
    <lineage>
        <taxon>Bacteria</taxon>
        <taxon>Pseudomonadati</taxon>
        <taxon>Pseudomonadota</taxon>
        <taxon>Gammaproteobacteria</taxon>
        <taxon>Pseudomonadales</taxon>
        <taxon>Marinobacteraceae</taxon>
        <taxon>Marinobacter</taxon>
    </lineage>
</organism>
<proteinExistence type="predicted"/>
<evidence type="ECO:0000259" key="1">
    <source>
        <dbReference type="Pfam" id="PF00535"/>
    </source>
</evidence>
<gene>
    <name evidence="2" type="ORF">FHK81_16050</name>
</gene>